<evidence type="ECO:0000256" key="4">
    <source>
        <dbReference type="ARBA" id="ARBA00022723"/>
    </source>
</evidence>
<proteinExistence type="inferred from homology"/>
<evidence type="ECO:0000256" key="3">
    <source>
        <dbReference type="ARBA" id="ARBA00022695"/>
    </source>
</evidence>
<accession>A0ABM8FJA2</accession>
<evidence type="ECO:0000256" key="9">
    <source>
        <dbReference type="RuleBase" id="RU003953"/>
    </source>
</evidence>
<dbReference type="RefSeq" id="WP_286336912.1">
    <property type="nucleotide sequence ID" value="NZ_AP027370.1"/>
</dbReference>
<dbReference type="PANTHER" id="PTHR47545">
    <property type="entry name" value="MULTIFUNCTIONAL CCA PROTEIN"/>
    <property type="match status" value="1"/>
</dbReference>
<keyword evidence="5" id="KW-0547">Nucleotide-binding</keyword>
<feature type="domain" description="Poly A polymerase head" evidence="10">
    <location>
        <begin position="32"/>
        <end position="152"/>
    </location>
</feature>
<dbReference type="CDD" id="cd05398">
    <property type="entry name" value="NT_ClassII-CCAase"/>
    <property type="match status" value="1"/>
</dbReference>
<organism evidence="11 12">
    <name type="scientific">Hydrogenimonas cancrithermarum</name>
    <dbReference type="NCBI Taxonomy" id="2993563"/>
    <lineage>
        <taxon>Bacteria</taxon>
        <taxon>Pseudomonadati</taxon>
        <taxon>Campylobacterota</taxon>
        <taxon>Epsilonproteobacteria</taxon>
        <taxon>Campylobacterales</taxon>
        <taxon>Hydrogenimonadaceae</taxon>
        <taxon>Hydrogenimonas</taxon>
    </lineage>
</organism>
<dbReference type="Proteomes" id="UP001321445">
    <property type="component" value="Chromosome"/>
</dbReference>
<dbReference type="Gene3D" id="1.10.3090.10">
    <property type="entry name" value="cca-adding enzyme, domain 2"/>
    <property type="match status" value="1"/>
</dbReference>
<dbReference type="EMBL" id="AP027370">
    <property type="protein sequence ID" value="BDY11695.1"/>
    <property type="molecule type" value="Genomic_DNA"/>
</dbReference>
<evidence type="ECO:0000256" key="2">
    <source>
        <dbReference type="ARBA" id="ARBA00022694"/>
    </source>
</evidence>
<keyword evidence="2" id="KW-0819">tRNA processing</keyword>
<dbReference type="PANTHER" id="PTHR47545:SF1">
    <property type="entry name" value="MULTIFUNCTIONAL CCA PROTEIN"/>
    <property type="match status" value="1"/>
</dbReference>
<evidence type="ECO:0000313" key="12">
    <source>
        <dbReference type="Proteomes" id="UP001321445"/>
    </source>
</evidence>
<keyword evidence="7" id="KW-0460">Magnesium</keyword>
<evidence type="ECO:0000256" key="6">
    <source>
        <dbReference type="ARBA" id="ARBA00022840"/>
    </source>
</evidence>
<keyword evidence="12" id="KW-1185">Reference proteome</keyword>
<dbReference type="InterPro" id="IPR043519">
    <property type="entry name" value="NT_sf"/>
</dbReference>
<dbReference type="Gene3D" id="3.30.460.10">
    <property type="entry name" value="Beta Polymerase, domain 2"/>
    <property type="match status" value="1"/>
</dbReference>
<dbReference type="InterPro" id="IPR002646">
    <property type="entry name" value="PolA_pol_head_dom"/>
</dbReference>
<protein>
    <submittedName>
        <fullName evidence="11">Multifunctional CCA protein</fullName>
    </submittedName>
</protein>
<keyword evidence="1 9" id="KW-0808">Transferase</keyword>
<dbReference type="SUPFAM" id="SSF81301">
    <property type="entry name" value="Nucleotidyltransferase"/>
    <property type="match status" value="1"/>
</dbReference>
<gene>
    <name evidence="11" type="primary">cca</name>
    <name evidence="11" type="ORF">HCR_00070</name>
</gene>
<evidence type="ECO:0000256" key="7">
    <source>
        <dbReference type="ARBA" id="ARBA00022842"/>
    </source>
</evidence>
<reference evidence="11 12" key="1">
    <citation type="submission" date="2023-03" db="EMBL/GenBank/DDBJ databases">
        <title>Description of Hydrogenimonas sp. ISO32.</title>
        <authorList>
            <person name="Mino S."/>
            <person name="Fukazawa S."/>
            <person name="Sawabe T."/>
        </authorList>
    </citation>
    <scope>NUCLEOTIDE SEQUENCE [LARGE SCALE GENOMIC DNA]</scope>
    <source>
        <strain evidence="11 12">ISO32</strain>
    </source>
</reference>
<keyword evidence="4" id="KW-0479">Metal-binding</keyword>
<evidence type="ECO:0000256" key="5">
    <source>
        <dbReference type="ARBA" id="ARBA00022741"/>
    </source>
</evidence>
<dbReference type="SUPFAM" id="SSF81891">
    <property type="entry name" value="Poly A polymerase C-terminal region-like"/>
    <property type="match status" value="1"/>
</dbReference>
<evidence type="ECO:0000256" key="8">
    <source>
        <dbReference type="ARBA" id="ARBA00022884"/>
    </source>
</evidence>
<keyword evidence="3" id="KW-0548">Nucleotidyltransferase</keyword>
<keyword evidence="6" id="KW-0067">ATP-binding</keyword>
<dbReference type="Pfam" id="PF01743">
    <property type="entry name" value="PolyA_pol"/>
    <property type="match status" value="1"/>
</dbReference>
<sequence>MKLSLDRLSPDLANRLEHVLAFFGTYYPDVKLYLVGGAVRDMVLGRDVYDLDIECFGIEPERFDEAMRKLGAKGVGKSFYVYKYEDLDIALPRIERKTGRGHRAFSVELAYDTKEASRRRDFTMNALMLDLQSFEIIDHWGGLDDIENRLIRVVDPVKFKEDSLRVLRAMQFSARLKFRIEPTSRDLMRGMELSDLTPERIFWEFEKMFHAPWLHYGLFAMGDLLIARKILNLSFGRSDYIKMARHMQKARRLEDGTMRPYYFLFILSSDLHRSAERLCESIHTPNVYRKILRIQKRVPHHITDRFLGALSLRFPIRQWLGIYAGDVATRARRLGVYAKQFDPGIRPADLLEEGFSGKALGRELRRRILAAVRNHFGVDR</sequence>
<comment type="similarity">
    <text evidence="9">Belongs to the tRNA nucleotidyltransferase/poly(A) polymerase family.</text>
</comment>
<keyword evidence="8 9" id="KW-0694">RNA-binding</keyword>
<evidence type="ECO:0000313" key="11">
    <source>
        <dbReference type="EMBL" id="BDY11695.1"/>
    </source>
</evidence>
<evidence type="ECO:0000256" key="1">
    <source>
        <dbReference type="ARBA" id="ARBA00022679"/>
    </source>
</evidence>
<name>A0ABM8FJA2_9BACT</name>
<evidence type="ECO:0000259" key="10">
    <source>
        <dbReference type="Pfam" id="PF01743"/>
    </source>
</evidence>
<dbReference type="InterPro" id="IPR050124">
    <property type="entry name" value="tRNA_CCA-adding_enzyme"/>
</dbReference>